<reference evidence="4 5" key="1">
    <citation type="submission" date="2017-11" db="EMBL/GenBank/DDBJ databases">
        <title>Sequencing the genomes of 1000 actinobacteria strains.</title>
        <authorList>
            <person name="Klenk H.-P."/>
        </authorList>
    </citation>
    <scope>NUCLEOTIDE SEQUENCE [LARGE SCALE GENOMIC DNA]</scope>
    <source>
        <strain evidence="4 5">DSM 44104</strain>
    </source>
</reference>
<sequence>MTSAGNGVSDEAPPRVSGDGGTTTLVAGTSFCLSAGGGDVAPGGVQGLYVDDTRVVSAWRLLVDGSPVEPLDVLECERFRAKFVGRTPARTGRADATLLVERTRSVGEGMVEEVRIRNLAAEAAGLTVELQVEADFADLFEVKESRVDTRPRITLEHDEHAVSFVLASCPHRSRMRVVGDGEPVTAGSTFRHTVVVPGRSTWTTRWTVTVALGPHGTLPALDETSPEDEAARRMARWRLSAPSAESPRPGLETTLHTSSEDLGALQIADPAHPDRRVVAAGAPWFMALFGRDSLLTSLMALPIDQELALGTLQTLADLQGRRVEPLTEEEPGRIVHEVRCGREGSVGRVGSSAYYGTVDATPLFVVLLGELHRWGLAGTELRELLPAADRAMAWVQHYGDRDGDGFVEYRRASDRGLVNQGWKDSFDGVSTASGRIAEPPIALAEVQGYVYAAHCARAELAAAVDDPATAVDHQQRAEALRERFDEQFWLPDRGWYAMALDGEKSPVDALTSNIGHCLWSGIVPPERAGEVARHLVGETMWTGFGVRTLASDMGAYNPMGYHTGSVWPHDNALVAAGLMRYGFVSEAQQVALGILDAARAFGGRLPELFCGFDRGEFPAPVPYPTSCSPQAWAAATPVSLLRTLLRFHPDLGNGRLGFHPALPETMVPLRVGNLALAGSRLALEVVDADRWDVHGLPPHVAPTPPPGRA</sequence>
<dbReference type="GO" id="GO:0005975">
    <property type="term" value="P:carbohydrate metabolic process"/>
    <property type="evidence" value="ECO:0007669"/>
    <property type="project" value="InterPro"/>
</dbReference>
<dbReference type="Pfam" id="PF14742">
    <property type="entry name" value="GDE_N_bis"/>
    <property type="match status" value="1"/>
</dbReference>
<evidence type="ECO:0000256" key="1">
    <source>
        <dbReference type="SAM" id="MobiDB-lite"/>
    </source>
</evidence>
<dbReference type="RefSeq" id="WP_322789672.1">
    <property type="nucleotide sequence ID" value="NZ_JBICSI010000003.1"/>
</dbReference>
<gene>
    <name evidence="4" type="ORF">ATL51_2054</name>
</gene>
<proteinExistence type="predicted"/>
<evidence type="ECO:0000313" key="4">
    <source>
        <dbReference type="EMBL" id="PKB30393.1"/>
    </source>
</evidence>
<evidence type="ECO:0000259" key="3">
    <source>
        <dbReference type="Pfam" id="PF22422"/>
    </source>
</evidence>
<organism evidence="4 5">
    <name type="scientific">Pseudonocardia alni</name>
    <name type="common">Amycolata alni</name>
    <dbReference type="NCBI Taxonomy" id="33907"/>
    <lineage>
        <taxon>Bacteria</taxon>
        <taxon>Bacillati</taxon>
        <taxon>Actinomycetota</taxon>
        <taxon>Actinomycetes</taxon>
        <taxon>Pseudonocardiales</taxon>
        <taxon>Pseudonocardiaceae</taxon>
        <taxon>Pseudonocardia</taxon>
    </lineage>
</organism>
<evidence type="ECO:0000259" key="2">
    <source>
        <dbReference type="Pfam" id="PF14742"/>
    </source>
</evidence>
<feature type="region of interest" description="Disordered" evidence="1">
    <location>
        <begin position="1"/>
        <end position="21"/>
    </location>
</feature>
<dbReference type="InterPro" id="IPR032856">
    <property type="entry name" value="GDE_N_bis"/>
</dbReference>
<dbReference type="InterPro" id="IPR054491">
    <property type="entry name" value="MGH1-like_GH"/>
</dbReference>
<dbReference type="Proteomes" id="UP000232453">
    <property type="component" value="Unassembled WGS sequence"/>
</dbReference>
<dbReference type="AlphaFoldDB" id="A0AA44UNK9"/>
<dbReference type="SUPFAM" id="SSF48208">
    <property type="entry name" value="Six-hairpin glycosidases"/>
    <property type="match status" value="1"/>
</dbReference>
<comment type="caution">
    <text evidence="4">The sequence shown here is derived from an EMBL/GenBank/DDBJ whole genome shotgun (WGS) entry which is preliminary data.</text>
</comment>
<dbReference type="InterPro" id="IPR012341">
    <property type="entry name" value="6hp_glycosidase-like_sf"/>
</dbReference>
<dbReference type="Gene3D" id="1.50.10.10">
    <property type="match status" value="1"/>
</dbReference>
<accession>A0AA44UNK9</accession>
<dbReference type="InterPro" id="IPR008928">
    <property type="entry name" value="6-hairpin_glycosidase_sf"/>
</dbReference>
<dbReference type="Pfam" id="PF22422">
    <property type="entry name" value="MGH1-like_GH"/>
    <property type="match status" value="1"/>
</dbReference>
<feature type="domain" description="Mannosylglycerate hydrolase MGH1-like glycoside hydrolase" evidence="3">
    <location>
        <begin position="404"/>
        <end position="596"/>
    </location>
</feature>
<protein>
    <submittedName>
        <fullName evidence="4">Glycogen debranching enzyme</fullName>
    </submittedName>
</protein>
<feature type="domain" description="Putative glycogen debranching enzyme N-terminal" evidence="2">
    <location>
        <begin position="25"/>
        <end position="206"/>
    </location>
</feature>
<name>A0AA44UNK9_PSEA5</name>
<evidence type="ECO:0000313" key="5">
    <source>
        <dbReference type="Proteomes" id="UP000232453"/>
    </source>
</evidence>
<dbReference type="EMBL" id="PHUJ01000003">
    <property type="protein sequence ID" value="PKB30393.1"/>
    <property type="molecule type" value="Genomic_DNA"/>
</dbReference>